<evidence type="ECO:0000256" key="2">
    <source>
        <dbReference type="ARBA" id="ARBA00023125"/>
    </source>
</evidence>
<dbReference type="AlphaFoldDB" id="A0A964E6G2"/>
<sequence>MKEGLGVQVDRISGALSGRFKIPPPPTIAARLIGNNQISFSHFRNLESRPESSAPPEREEGFVLCASLTATRFSRVCLAGRAQSVLQSPGEAYLFDLTSQYEISLDAQFDNVRFQISQAAIDEMAYEKGIGRVGGLHSKYFGQQDQILHHLAQTILPVIENTSAVTTAFVEYIALAFHDHVIYTYGGVRKGGQAVGGLSPWQLRRACDFIEANLAGDPSIQALSAECGLSTSYFTRAFRLSKGMTPHQWIIQRRISRGKSLLRDPRLTLAEIAQLCGFVDQSHFGRHFVRATGTTPAQARRDGRSRG</sequence>
<evidence type="ECO:0000313" key="6">
    <source>
        <dbReference type="Proteomes" id="UP000721844"/>
    </source>
</evidence>
<evidence type="ECO:0000256" key="1">
    <source>
        <dbReference type="ARBA" id="ARBA00023015"/>
    </source>
</evidence>
<dbReference type="Proteomes" id="UP000721844">
    <property type="component" value="Unassembled WGS sequence"/>
</dbReference>
<dbReference type="PANTHER" id="PTHR46796">
    <property type="entry name" value="HTH-TYPE TRANSCRIPTIONAL ACTIVATOR RHAS-RELATED"/>
    <property type="match status" value="1"/>
</dbReference>
<dbReference type="InterPro" id="IPR009057">
    <property type="entry name" value="Homeodomain-like_sf"/>
</dbReference>
<dbReference type="InterPro" id="IPR018062">
    <property type="entry name" value="HTH_AraC-typ_CS"/>
</dbReference>
<keyword evidence="2" id="KW-0238">DNA-binding</keyword>
<dbReference type="Pfam" id="PF12833">
    <property type="entry name" value="HTH_18"/>
    <property type="match status" value="1"/>
</dbReference>
<keyword evidence="3" id="KW-0804">Transcription</keyword>
<dbReference type="PANTHER" id="PTHR46796:SF14">
    <property type="entry name" value="TRANSCRIPTIONAL REGULATORY PROTEIN"/>
    <property type="match status" value="1"/>
</dbReference>
<gene>
    <name evidence="5" type="ORF">ACELLULO517_25825</name>
</gene>
<reference evidence="5 6" key="1">
    <citation type="journal article" date="2021" name="Microorganisms">
        <title>Acidisoma silvae sp. nov. and Acidisomacellulosilytica sp. nov., Two Acidophilic Bacteria Isolated from Decaying Wood, Hydrolyzing Cellulose and Producing Poly-3-hydroxybutyrate.</title>
        <authorList>
            <person name="Mieszkin S."/>
            <person name="Pouder E."/>
            <person name="Uroz S."/>
            <person name="Simon-Colin C."/>
            <person name="Alain K."/>
        </authorList>
    </citation>
    <scope>NUCLEOTIDE SEQUENCE [LARGE SCALE GENOMIC DNA]</scope>
    <source>
        <strain evidence="5 6">HW T5.17</strain>
    </source>
</reference>
<dbReference type="RefSeq" id="WP_227310379.1">
    <property type="nucleotide sequence ID" value="NZ_JAESVA010000015.1"/>
</dbReference>
<dbReference type="PROSITE" id="PS00041">
    <property type="entry name" value="HTH_ARAC_FAMILY_1"/>
    <property type="match status" value="1"/>
</dbReference>
<organism evidence="5 6">
    <name type="scientific">Acidisoma cellulosilyticum</name>
    <dbReference type="NCBI Taxonomy" id="2802395"/>
    <lineage>
        <taxon>Bacteria</taxon>
        <taxon>Pseudomonadati</taxon>
        <taxon>Pseudomonadota</taxon>
        <taxon>Alphaproteobacteria</taxon>
        <taxon>Acetobacterales</taxon>
        <taxon>Acidocellaceae</taxon>
        <taxon>Acidisoma</taxon>
    </lineage>
</organism>
<comment type="caution">
    <text evidence="5">The sequence shown here is derived from an EMBL/GenBank/DDBJ whole genome shotgun (WGS) entry which is preliminary data.</text>
</comment>
<dbReference type="SMART" id="SM00342">
    <property type="entry name" value="HTH_ARAC"/>
    <property type="match status" value="1"/>
</dbReference>
<protein>
    <submittedName>
        <fullName evidence="5">Helix-turn-helix transcriptional regulator</fullName>
    </submittedName>
</protein>
<dbReference type="GO" id="GO:0043565">
    <property type="term" value="F:sequence-specific DNA binding"/>
    <property type="evidence" value="ECO:0007669"/>
    <property type="project" value="InterPro"/>
</dbReference>
<dbReference type="PROSITE" id="PS01124">
    <property type="entry name" value="HTH_ARAC_FAMILY_2"/>
    <property type="match status" value="1"/>
</dbReference>
<dbReference type="InterPro" id="IPR050204">
    <property type="entry name" value="AraC_XylS_family_regulators"/>
</dbReference>
<dbReference type="GO" id="GO:0003700">
    <property type="term" value="F:DNA-binding transcription factor activity"/>
    <property type="evidence" value="ECO:0007669"/>
    <property type="project" value="InterPro"/>
</dbReference>
<accession>A0A964E6G2</accession>
<evidence type="ECO:0000313" key="5">
    <source>
        <dbReference type="EMBL" id="MCB8883695.1"/>
    </source>
</evidence>
<dbReference type="EMBL" id="JAESVA010000015">
    <property type="protein sequence ID" value="MCB8883695.1"/>
    <property type="molecule type" value="Genomic_DNA"/>
</dbReference>
<name>A0A964E6G2_9PROT</name>
<dbReference type="InterPro" id="IPR018060">
    <property type="entry name" value="HTH_AraC"/>
</dbReference>
<proteinExistence type="predicted"/>
<evidence type="ECO:0000256" key="3">
    <source>
        <dbReference type="ARBA" id="ARBA00023163"/>
    </source>
</evidence>
<keyword evidence="1" id="KW-0805">Transcription regulation</keyword>
<evidence type="ECO:0000259" key="4">
    <source>
        <dbReference type="PROSITE" id="PS01124"/>
    </source>
</evidence>
<keyword evidence="6" id="KW-1185">Reference proteome</keyword>
<dbReference type="Gene3D" id="1.10.10.60">
    <property type="entry name" value="Homeodomain-like"/>
    <property type="match status" value="2"/>
</dbReference>
<feature type="domain" description="HTH araC/xylS-type" evidence="4">
    <location>
        <begin position="204"/>
        <end position="302"/>
    </location>
</feature>
<dbReference type="SUPFAM" id="SSF46689">
    <property type="entry name" value="Homeodomain-like"/>
    <property type="match status" value="2"/>
</dbReference>